<protein>
    <submittedName>
        <fullName evidence="4">ESX-1 secretion-associated protein EspB</fullName>
    </submittedName>
</protein>
<dbReference type="Proteomes" id="UP000036313">
    <property type="component" value="Unassembled WGS sequence"/>
</dbReference>
<evidence type="ECO:0000259" key="3">
    <source>
        <dbReference type="Pfam" id="PF21856"/>
    </source>
</evidence>
<dbReference type="Gene3D" id="1.20.1260.20">
    <property type="entry name" value="PPE superfamily"/>
    <property type="match status" value="1"/>
</dbReference>
<feature type="compositionally biased region" description="Gly residues" evidence="1">
    <location>
        <begin position="364"/>
        <end position="399"/>
    </location>
</feature>
<gene>
    <name evidence="4" type="primary">espB</name>
    <name evidence="4" type="ORF">MOBUDSM44075_04795</name>
</gene>
<feature type="region of interest" description="Disordered" evidence="1">
    <location>
        <begin position="283"/>
        <end position="438"/>
    </location>
</feature>
<feature type="domain" description="ESX-1 secretion-associated protein EspB PPE" evidence="3">
    <location>
        <begin position="136"/>
        <end position="291"/>
    </location>
</feature>
<feature type="compositionally biased region" description="Low complexity" evidence="1">
    <location>
        <begin position="452"/>
        <end position="463"/>
    </location>
</feature>
<evidence type="ECO:0000313" key="4">
    <source>
        <dbReference type="EMBL" id="KMO69369.1"/>
    </source>
</evidence>
<evidence type="ECO:0000256" key="1">
    <source>
        <dbReference type="SAM" id="MobiDB-lite"/>
    </source>
</evidence>
<evidence type="ECO:0000313" key="5">
    <source>
        <dbReference type="Proteomes" id="UP000036313"/>
    </source>
</evidence>
<dbReference type="SUPFAM" id="SSF140459">
    <property type="entry name" value="PE/PPE dimer-like"/>
    <property type="match status" value="1"/>
</dbReference>
<reference evidence="4 5" key="1">
    <citation type="journal article" date="2015" name="Genome Biol. Evol.">
        <title>Characterization of Three Mycobacterium spp. with Potential Use in Bioremediation by Genome Sequencing and Comparative Genomics.</title>
        <authorList>
            <person name="Das S."/>
            <person name="Pettersson B.M."/>
            <person name="Behra P.R."/>
            <person name="Ramesh M."/>
            <person name="Dasgupta S."/>
            <person name="Bhattacharya A."/>
            <person name="Kirsebom L.A."/>
        </authorList>
    </citation>
    <scope>NUCLEOTIDE SEQUENCE [LARGE SCALE GENOMIC DNA]</scope>
    <source>
        <strain evidence="4 5">DSM 44075</strain>
    </source>
</reference>
<feature type="compositionally biased region" description="Gly residues" evidence="1">
    <location>
        <begin position="464"/>
        <end position="478"/>
    </location>
</feature>
<evidence type="ECO:0000259" key="2">
    <source>
        <dbReference type="Pfam" id="PF18625"/>
    </source>
</evidence>
<feature type="compositionally biased region" description="Gly residues" evidence="1">
    <location>
        <begin position="314"/>
        <end position="333"/>
    </location>
</feature>
<dbReference type="AlphaFoldDB" id="A0A0J6VGF2"/>
<feature type="region of interest" description="Disordered" evidence="1">
    <location>
        <begin position="451"/>
        <end position="535"/>
    </location>
</feature>
<sequence length="535" mass="53823">MSDEVRVQPSDLKAKANQIRGLTWPVEDAQPPLITPDALIISSVATTNLGNNAESLWAYQKYGMLEGARLAQSLDNVADAYAQVDQQSGEGIGSTFDVPGGAAGGPVMPRGVDIPPPPHPPKMPIPKGQLASEQGFMDPQAAQIALDAGDDGKSLDAAATMWRANAQSLAASAETFEVNSTNWEGQAADAAYAKFNAYREWLVSLSGAWNRLADEADAYLAAHDKAKSEHRPIAQRYRELTQQISSIPPYSPGWVDAMNKIAEEQKKSEELRNTYAREAVVNQIDAEEPPAPVSGIPVTPEDHQRAKPYREGEQQGGGGGGQQAPGGGSGGGAPQESPTSPMSAGDPAAQAAQAAQQAGQQAGQQGGGSPSGGSPGGGQPGGGQPGGGAPGGGMPGLGKGDPKSPSDPRLRPAAAKGGGGAGAGGGSGGGGLGGVPLQPAVSAETVAPTPYAASAGPAAAGAAGAAGGAMAGGGGMGGMAPMHGAHGAGGSGEKKRNPQLSQDEEIYVEERPHTEPVIGLQPRRRPGSEGTRKES</sequence>
<feature type="compositionally biased region" description="Basic and acidic residues" evidence="1">
    <location>
        <begin position="400"/>
        <end position="410"/>
    </location>
</feature>
<comment type="caution">
    <text evidence="4">The sequence shown here is derived from an EMBL/GenBank/DDBJ whole genome shotgun (WGS) entry which is preliminary data.</text>
</comment>
<feature type="compositionally biased region" description="Basic and acidic residues" evidence="1">
    <location>
        <begin position="300"/>
        <end position="313"/>
    </location>
</feature>
<dbReference type="InterPro" id="IPR054056">
    <property type="entry name" value="EspB_PPE"/>
</dbReference>
<dbReference type="Pfam" id="PF21856">
    <property type="entry name" value="EspB_PPE"/>
    <property type="match status" value="1"/>
</dbReference>
<dbReference type="RefSeq" id="WP_048424886.1">
    <property type="nucleotide sequence ID" value="NZ_JYNU01000057.1"/>
</dbReference>
<dbReference type="InterPro" id="IPR038332">
    <property type="entry name" value="PPE_sf"/>
</dbReference>
<dbReference type="Pfam" id="PF18625">
    <property type="entry name" value="EspB_PE"/>
    <property type="match status" value="1"/>
</dbReference>
<feature type="compositionally biased region" description="Low complexity" evidence="1">
    <location>
        <begin position="334"/>
        <end position="363"/>
    </location>
</feature>
<feature type="domain" description="ESX-1 secretion-associated protein EspB PE" evidence="2">
    <location>
        <begin position="11"/>
        <end position="87"/>
    </location>
</feature>
<feature type="compositionally biased region" description="Basic and acidic residues" evidence="1">
    <location>
        <begin position="526"/>
        <end position="535"/>
    </location>
</feature>
<dbReference type="InterPro" id="IPR041275">
    <property type="entry name" value="EspB_PE"/>
</dbReference>
<feature type="compositionally biased region" description="Gly residues" evidence="1">
    <location>
        <begin position="416"/>
        <end position="434"/>
    </location>
</feature>
<accession>A0A0J6VGF2</accession>
<organism evidence="4 5">
    <name type="scientific">Mycolicibacterium obuense</name>
    <dbReference type="NCBI Taxonomy" id="1807"/>
    <lineage>
        <taxon>Bacteria</taxon>
        <taxon>Bacillati</taxon>
        <taxon>Actinomycetota</taxon>
        <taxon>Actinomycetes</taxon>
        <taxon>Mycobacteriales</taxon>
        <taxon>Mycobacteriaceae</taxon>
        <taxon>Mycolicibacterium</taxon>
    </lineage>
</organism>
<dbReference type="PATRIC" id="fig|1807.14.peg.4831"/>
<proteinExistence type="predicted"/>
<name>A0A0J6VGF2_9MYCO</name>
<dbReference type="EMBL" id="JYNU01000057">
    <property type="protein sequence ID" value="KMO69369.1"/>
    <property type="molecule type" value="Genomic_DNA"/>
</dbReference>